<dbReference type="Gene3D" id="1.10.940.10">
    <property type="entry name" value="NusB-like"/>
    <property type="match status" value="1"/>
</dbReference>
<protein>
    <submittedName>
        <fullName evidence="7">Ribosomal RNA small subunit methyltransferase B</fullName>
    </submittedName>
</protein>
<feature type="domain" description="SAM-dependent MTase RsmB/NOP-type" evidence="6">
    <location>
        <begin position="194"/>
        <end position="476"/>
    </location>
</feature>
<dbReference type="CDD" id="cd02440">
    <property type="entry name" value="AdoMet_MTases"/>
    <property type="match status" value="1"/>
</dbReference>
<evidence type="ECO:0000256" key="3">
    <source>
        <dbReference type="ARBA" id="ARBA00022691"/>
    </source>
</evidence>
<comment type="similarity">
    <text evidence="5">Belongs to the class I-like SAM-binding methyltransferase superfamily. RsmB/NOP family.</text>
</comment>
<dbReference type="OrthoDB" id="9810297at2"/>
<dbReference type="GO" id="GO:0003723">
    <property type="term" value="F:RNA binding"/>
    <property type="evidence" value="ECO:0007669"/>
    <property type="project" value="UniProtKB-UniRule"/>
</dbReference>
<feature type="binding site" evidence="5">
    <location>
        <position position="353"/>
    </location>
    <ligand>
        <name>S-adenosyl-L-methionine</name>
        <dbReference type="ChEBI" id="CHEBI:59789"/>
    </ligand>
</feature>
<evidence type="ECO:0000256" key="1">
    <source>
        <dbReference type="ARBA" id="ARBA00022603"/>
    </source>
</evidence>
<evidence type="ECO:0000256" key="5">
    <source>
        <dbReference type="PROSITE-ProRule" id="PRU01023"/>
    </source>
</evidence>
<feature type="binding site" evidence="5">
    <location>
        <position position="313"/>
    </location>
    <ligand>
        <name>S-adenosyl-L-methionine</name>
        <dbReference type="ChEBI" id="CHEBI:59789"/>
    </ligand>
</feature>
<gene>
    <name evidence="7" type="ORF">HMPREF9238_00213</name>
</gene>
<sequence>MEKHHENRPPRGFRARGVEDSRRVAYEALLKIETEGAYANLVLPPMLTKARLLPRDAGMTTELVYGTLRYRDRIDWVLSQCMNRKISDVDPQVRVILRMTAHQILHMRVPDHASVAQAVELAKQVAERGSEKFVNGVARSVAEHSAAEWEKRMQRIDNDTERLSIIYSHPQWIIRALATALQAHGRDPRELEDLLAVNNVNPSVTLCARPGLILPIDVAEDVEYFLKTSARPGDYSEWAVMIGGGDPGRLPEIRDGRAAVQDEGSQLVATAFAETEVENYDVRWLDMCGGPGGKAGLLGAMADARGAHLVANEVSEHRAKLVEATTRQLSGITVQVGDGRDLGGEKFDRIILDAPCTGLGALRRRAESRWRKNITDVADLVKLQAELIDSGLDALNVGGVLAYITCSPHKQETIDQMQRIKGREDIEFLSSAGAIAEISMTEIELTPVKMGKGDVVQLWPHVHGTDAMFLALIKRIR</sequence>
<comment type="caution">
    <text evidence="5">Lacks conserved residue(s) required for the propagation of feature annotation.</text>
</comment>
<dbReference type="Pfam" id="PF01189">
    <property type="entry name" value="Methyltr_RsmB-F"/>
    <property type="match status" value="1"/>
</dbReference>
<dbReference type="InterPro" id="IPR023267">
    <property type="entry name" value="RCMT"/>
</dbReference>
<dbReference type="RefSeq" id="WP_016443582.1">
    <property type="nucleotide sequence ID" value="NZ_KE150266.1"/>
</dbReference>
<accession>A0A9W5VW37</accession>
<evidence type="ECO:0000313" key="7">
    <source>
        <dbReference type="EMBL" id="EPD30470.1"/>
    </source>
</evidence>
<dbReference type="GO" id="GO:0008173">
    <property type="term" value="F:RNA methyltransferase activity"/>
    <property type="evidence" value="ECO:0007669"/>
    <property type="project" value="InterPro"/>
</dbReference>
<dbReference type="SUPFAM" id="SSF53335">
    <property type="entry name" value="S-adenosyl-L-methionine-dependent methyltransferases"/>
    <property type="match status" value="1"/>
</dbReference>
<dbReference type="InterPro" id="IPR029063">
    <property type="entry name" value="SAM-dependent_MTases_sf"/>
</dbReference>
<name>A0A9W5VW37_9ACTO</name>
<keyword evidence="2 5" id="KW-0808">Transferase</keyword>
<evidence type="ECO:0000259" key="6">
    <source>
        <dbReference type="PROSITE" id="PS51686"/>
    </source>
</evidence>
<comment type="caution">
    <text evidence="7">The sequence shown here is derived from an EMBL/GenBank/DDBJ whole genome shotgun (WGS) entry which is preliminary data.</text>
</comment>
<dbReference type="InterPro" id="IPR035926">
    <property type="entry name" value="NusB-like_sf"/>
</dbReference>
<dbReference type="PROSITE" id="PS51686">
    <property type="entry name" value="SAM_MT_RSMB_NOP"/>
    <property type="match status" value="1"/>
</dbReference>
<dbReference type="GO" id="GO:0006355">
    <property type="term" value="P:regulation of DNA-templated transcription"/>
    <property type="evidence" value="ECO:0007669"/>
    <property type="project" value="InterPro"/>
</dbReference>
<dbReference type="Gene3D" id="3.40.50.150">
    <property type="entry name" value="Vaccinia Virus protein VP39"/>
    <property type="match status" value="1"/>
</dbReference>
<evidence type="ECO:0000256" key="4">
    <source>
        <dbReference type="ARBA" id="ARBA00022884"/>
    </source>
</evidence>
<dbReference type="AlphaFoldDB" id="A0A9W5VW37"/>
<dbReference type="PANTHER" id="PTHR22807">
    <property type="entry name" value="NOP2 YEAST -RELATED NOL1/NOP2/FMU SUN DOMAIN-CONTAINING"/>
    <property type="match status" value="1"/>
</dbReference>
<reference evidence="7 8" key="1">
    <citation type="submission" date="2013-05" db="EMBL/GenBank/DDBJ databases">
        <title>The Genome Sequence of Actinomyces europaeus ACS-120-V-COL10B.</title>
        <authorList>
            <consortium name="The Broad Institute Genomics Platform"/>
            <person name="Earl A."/>
            <person name="Ward D."/>
            <person name="Feldgarden M."/>
            <person name="Gevers D."/>
            <person name="Saerens B."/>
            <person name="Vaneechoutte M."/>
            <person name="Walker B."/>
            <person name="Young S."/>
            <person name="Zeng Q."/>
            <person name="Gargeya S."/>
            <person name="Fitzgerald M."/>
            <person name="Haas B."/>
            <person name="Abouelleil A."/>
            <person name="Allen A.W."/>
            <person name="Alvarado L."/>
            <person name="Arachchi H.M."/>
            <person name="Berlin A.M."/>
            <person name="Chapman S.B."/>
            <person name="Gainer-Dewar J."/>
            <person name="Goldberg J."/>
            <person name="Griggs A."/>
            <person name="Gujja S."/>
            <person name="Hansen M."/>
            <person name="Howarth C."/>
            <person name="Imamovic A."/>
            <person name="Ireland A."/>
            <person name="Larimer J."/>
            <person name="McCowan C."/>
            <person name="Murphy C."/>
            <person name="Pearson M."/>
            <person name="Poon T.W."/>
            <person name="Priest M."/>
            <person name="Roberts A."/>
            <person name="Saif S."/>
            <person name="Shea T."/>
            <person name="Sisk P."/>
            <person name="Sykes S."/>
            <person name="Wortman J."/>
            <person name="Nusbaum C."/>
            <person name="Birren B."/>
        </authorList>
    </citation>
    <scope>NUCLEOTIDE SEQUENCE [LARGE SCALE GENOMIC DNA]</scope>
    <source>
        <strain evidence="7 8">ACS-120-V-Col10b</strain>
    </source>
</reference>
<keyword evidence="8" id="KW-1185">Reference proteome</keyword>
<evidence type="ECO:0000313" key="8">
    <source>
        <dbReference type="Proteomes" id="UP000014387"/>
    </source>
</evidence>
<dbReference type="Proteomes" id="UP000014387">
    <property type="component" value="Unassembled WGS sequence"/>
</dbReference>
<dbReference type="EMBL" id="AGWN01000001">
    <property type="protein sequence ID" value="EPD30470.1"/>
    <property type="molecule type" value="Genomic_DNA"/>
</dbReference>
<dbReference type="InterPro" id="IPR006027">
    <property type="entry name" value="NusB_RsmB_TIM44"/>
</dbReference>
<proteinExistence type="inferred from homology"/>
<dbReference type="Pfam" id="PF01029">
    <property type="entry name" value="NusB"/>
    <property type="match status" value="1"/>
</dbReference>
<dbReference type="InterPro" id="IPR001678">
    <property type="entry name" value="MeTrfase_RsmB-F_NOP2_dom"/>
</dbReference>
<evidence type="ECO:0000256" key="2">
    <source>
        <dbReference type="ARBA" id="ARBA00022679"/>
    </source>
</evidence>
<keyword evidence="1 5" id="KW-0489">Methyltransferase</keyword>
<dbReference type="PANTHER" id="PTHR22807:SF53">
    <property type="entry name" value="RIBOSOMAL RNA SMALL SUBUNIT METHYLTRANSFERASE B-RELATED"/>
    <property type="match status" value="1"/>
</dbReference>
<keyword evidence="4 5" id="KW-0694">RNA-binding</keyword>
<feature type="active site" description="Nucleophile" evidence="5">
    <location>
        <position position="406"/>
    </location>
</feature>
<dbReference type="PRINTS" id="PR02008">
    <property type="entry name" value="RCMTFAMILY"/>
</dbReference>
<dbReference type="InterPro" id="IPR049560">
    <property type="entry name" value="MeTrfase_RsmB-F_NOP2_cat"/>
</dbReference>
<organism evidence="7 8">
    <name type="scientific">Gleimia europaea ACS-120-V-Col10b</name>
    <dbReference type="NCBI Taxonomy" id="883069"/>
    <lineage>
        <taxon>Bacteria</taxon>
        <taxon>Bacillati</taxon>
        <taxon>Actinomycetota</taxon>
        <taxon>Actinomycetes</taxon>
        <taxon>Actinomycetales</taxon>
        <taxon>Actinomycetaceae</taxon>
        <taxon>Gleimia</taxon>
    </lineage>
</organism>
<dbReference type="SUPFAM" id="SSF48013">
    <property type="entry name" value="NusB-like"/>
    <property type="match status" value="1"/>
</dbReference>
<keyword evidence="3 5" id="KW-0949">S-adenosyl-L-methionine</keyword>
<dbReference type="GO" id="GO:0001510">
    <property type="term" value="P:RNA methylation"/>
    <property type="evidence" value="ECO:0007669"/>
    <property type="project" value="InterPro"/>
</dbReference>